<dbReference type="AlphaFoldDB" id="F2JNA5"/>
<evidence type="ECO:0000313" key="1">
    <source>
        <dbReference type="EMBL" id="ADZ83559.1"/>
    </source>
</evidence>
<proteinExistence type="predicted"/>
<accession>F2JNA5</accession>
<evidence type="ECO:0000313" key="2">
    <source>
        <dbReference type="Proteomes" id="UP000008467"/>
    </source>
</evidence>
<name>F2JNA5_CELLD</name>
<sequence length="78" mass="9145">MQKSKQQLKDESVERFRITVEATRKDIRSLDEKISELNELKINEATAEVINVLEGIRRDLCYGKDNVKRIRRVLNAKT</sequence>
<gene>
    <name evidence="1" type="ordered locus">Clole_1836</name>
</gene>
<protein>
    <submittedName>
        <fullName evidence="1">Uncharacterized protein</fullName>
    </submittedName>
</protein>
<keyword evidence="2" id="KW-1185">Reference proteome</keyword>
<organism evidence="1 2">
    <name type="scientific">Cellulosilyticum lentocellum (strain ATCC 49066 / DSM 5427 / NCIMB 11756 / RHM5)</name>
    <name type="common">Clostridium lentocellum</name>
    <dbReference type="NCBI Taxonomy" id="642492"/>
    <lineage>
        <taxon>Bacteria</taxon>
        <taxon>Bacillati</taxon>
        <taxon>Bacillota</taxon>
        <taxon>Clostridia</taxon>
        <taxon>Lachnospirales</taxon>
        <taxon>Cellulosilyticaceae</taxon>
        <taxon>Cellulosilyticum</taxon>
    </lineage>
</organism>
<reference evidence="1 2" key="1">
    <citation type="journal article" date="2011" name="J. Bacteriol.">
        <title>Complete genome sequence of the cellulose-degrading bacterium Cellulosilyticum lentocellum.</title>
        <authorList>
            <consortium name="US DOE Joint Genome Institute"/>
            <person name="Miller D.A."/>
            <person name="Suen G."/>
            <person name="Bruce D."/>
            <person name="Copeland A."/>
            <person name="Cheng J.F."/>
            <person name="Detter C."/>
            <person name="Goodwin L.A."/>
            <person name="Han C.S."/>
            <person name="Hauser L.J."/>
            <person name="Land M.L."/>
            <person name="Lapidus A."/>
            <person name="Lucas S."/>
            <person name="Meincke L."/>
            <person name="Pitluck S."/>
            <person name="Tapia R."/>
            <person name="Teshima H."/>
            <person name="Woyke T."/>
            <person name="Fox B.G."/>
            <person name="Angert E.R."/>
            <person name="Currie C.R."/>
        </authorList>
    </citation>
    <scope>NUCLEOTIDE SEQUENCE [LARGE SCALE GENOMIC DNA]</scope>
    <source>
        <strain evidence="2">ATCC 49066 / DSM 5427 / NCIMB 11756 / RHM5</strain>
    </source>
</reference>
<dbReference type="STRING" id="642492.Clole_1836"/>
<dbReference type="EMBL" id="CP002582">
    <property type="protein sequence ID" value="ADZ83559.1"/>
    <property type="molecule type" value="Genomic_DNA"/>
</dbReference>
<dbReference type="HOGENOM" id="CLU_2615551_0_0_9"/>
<dbReference type="Proteomes" id="UP000008467">
    <property type="component" value="Chromosome"/>
</dbReference>
<dbReference type="RefSeq" id="WP_013656856.1">
    <property type="nucleotide sequence ID" value="NC_015275.1"/>
</dbReference>
<dbReference type="KEGG" id="cle:Clole_1836"/>